<comment type="similarity">
    <text evidence="1 5">Belongs to the 5'-nucleotidase family.</text>
</comment>
<dbReference type="EC" id="3.1.3.5" evidence="8"/>
<dbReference type="PANTHER" id="PTHR11575">
    <property type="entry name" value="5'-NUCLEOTIDASE-RELATED"/>
    <property type="match status" value="1"/>
</dbReference>
<evidence type="ECO:0000259" key="7">
    <source>
        <dbReference type="Pfam" id="PF02872"/>
    </source>
</evidence>
<evidence type="ECO:0000313" key="9">
    <source>
        <dbReference type="Proteomes" id="UP000018857"/>
    </source>
</evidence>
<keyword evidence="2" id="KW-0479">Metal-binding</keyword>
<sequence length="535" mass="58548">MKLQKRFIANLAITGVALSVTACSMMGPQQPDWKEDKEYRVTILHTNDHHGRFWQNSKGEYGMAARKTLIDNIREEVALDDGNSLLLSGGDINTGVPESDLQDAEPDFRGMNMLKYDAMALGNHEFDNPLSVLKKQHDWAGFPFLSANILDAKTGKPLFEAYKIFQVNDLKIAVMGLTTDDTAKLGNPEFLEGIRIESPITVAQKLVPELRKKADIVIAVTHMGHYDNGNHGGNAPGDVTLARTVPGIDIVVGGHSQNPLFQPDEQNGTLILQAHEWGKYVGRLDFVYKNGAIVWSEYKLIPVNLKKKVKDAEGNSVRVFIEDEIAQDPTMLEMLSPYQERGQTELGVEIGFSNDDFIGDRSVVRNQETNLGNLISTAMREKVSADIGVMNSGGIRDNLEAGIVTYKSVLKVQPFGNMVSYVDFTAAELTDYLSAAAAKQAGTGAFAQFDGVSLTLKDGKATNIKVNGMALISDKMYRIAMNNYTASGGDGYPKITEHANYVNSGYVDADVLVEYIQNNSPLDGAKFAPTGAVKR</sequence>
<feature type="chain" id="PRO_5005149717" evidence="5">
    <location>
        <begin position="23"/>
        <end position="535"/>
    </location>
</feature>
<dbReference type="InterPro" id="IPR004843">
    <property type="entry name" value="Calcineurin-like_PHP"/>
</dbReference>
<name>W1S1G8_9GAMM</name>
<feature type="domain" description="5'-Nucleotidase C-terminal" evidence="7">
    <location>
        <begin position="350"/>
        <end position="495"/>
    </location>
</feature>
<comment type="caution">
    <text evidence="8">The sequence shown here is derived from an EMBL/GenBank/DDBJ whole genome shotgun (WGS) entry which is preliminary data.</text>
</comment>
<dbReference type="GO" id="GO:0009166">
    <property type="term" value="P:nucleotide catabolic process"/>
    <property type="evidence" value="ECO:0007669"/>
    <property type="project" value="InterPro"/>
</dbReference>
<protein>
    <submittedName>
        <fullName evidence="8">5'-nucleotidase</fullName>
        <ecNumber evidence="8">3.1.3.5</ecNumber>
        <ecNumber evidence="8">3.6.1.45</ecNumber>
    </submittedName>
</protein>
<dbReference type="InterPro" id="IPR006179">
    <property type="entry name" value="5_nucleotidase/apyrase"/>
</dbReference>
<feature type="signal peptide" evidence="5">
    <location>
        <begin position="1"/>
        <end position="22"/>
    </location>
</feature>
<evidence type="ECO:0000256" key="3">
    <source>
        <dbReference type="ARBA" id="ARBA00022729"/>
    </source>
</evidence>
<dbReference type="SUPFAM" id="SSF55816">
    <property type="entry name" value="5'-nucleotidase (syn. UDP-sugar hydrolase), C-terminal domain"/>
    <property type="match status" value="1"/>
</dbReference>
<proteinExistence type="inferred from homology"/>
<dbReference type="PROSITE" id="PS00786">
    <property type="entry name" value="5_NUCLEOTIDASE_2"/>
    <property type="match status" value="1"/>
</dbReference>
<dbReference type="InterPro" id="IPR006146">
    <property type="entry name" value="5'-Nucleotdase_CS"/>
</dbReference>
<dbReference type="eggNOG" id="COG0737">
    <property type="taxonomic scope" value="Bacteria"/>
</dbReference>
<dbReference type="PANTHER" id="PTHR11575:SF46">
    <property type="entry name" value="PROTEIN USHA"/>
    <property type="match status" value="1"/>
</dbReference>
<dbReference type="Gene3D" id="3.90.780.10">
    <property type="entry name" value="5'-Nucleotidase, C-terminal domain"/>
    <property type="match status" value="1"/>
</dbReference>
<keyword evidence="3 5" id="KW-0732">Signal</keyword>
<reference evidence="8 9" key="1">
    <citation type="journal article" date="2014" name="Genome Announc.">
        <title>Draft Genome Sequence of Marinomonas sp. Strain D104, a Polycyclic Aromatic Hydrocarbon-Degrading Bacterium from the Deep-Sea Sediment of the Arctic Ocean.</title>
        <authorList>
            <person name="Dong C."/>
            <person name="Bai X."/>
            <person name="Lai Q."/>
            <person name="Xie Y."/>
            <person name="Chen X."/>
            <person name="Shao Z."/>
        </authorList>
    </citation>
    <scope>NUCLEOTIDE SEQUENCE [LARGE SCALE GENOMIC DNA]</scope>
    <source>
        <strain evidence="8 9">D104</strain>
    </source>
</reference>
<evidence type="ECO:0000313" key="8">
    <source>
        <dbReference type="EMBL" id="ETI60933.1"/>
    </source>
</evidence>
<dbReference type="OrthoDB" id="9803927at2"/>
<dbReference type="PRINTS" id="PR01607">
    <property type="entry name" value="APYRASEFAMLY"/>
</dbReference>
<dbReference type="Proteomes" id="UP000018857">
    <property type="component" value="Unassembled WGS sequence"/>
</dbReference>
<dbReference type="Pfam" id="PF00149">
    <property type="entry name" value="Metallophos"/>
    <property type="match status" value="1"/>
</dbReference>
<dbReference type="PROSITE" id="PS00785">
    <property type="entry name" value="5_NUCLEOTIDASE_1"/>
    <property type="match status" value="1"/>
</dbReference>
<dbReference type="EC" id="3.6.1.45" evidence="8"/>
<evidence type="ECO:0000256" key="4">
    <source>
        <dbReference type="ARBA" id="ARBA00022741"/>
    </source>
</evidence>
<dbReference type="RefSeq" id="WP_024023605.1">
    <property type="nucleotide sequence ID" value="NZ_AYOZ01000011.1"/>
</dbReference>
<dbReference type="GO" id="GO:0008253">
    <property type="term" value="F:5'-nucleotidase activity"/>
    <property type="evidence" value="ECO:0007669"/>
    <property type="project" value="UniProtKB-EC"/>
</dbReference>
<dbReference type="PROSITE" id="PS51257">
    <property type="entry name" value="PROKAR_LIPOPROTEIN"/>
    <property type="match status" value="1"/>
</dbReference>
<dbReference type="PATRIC" id="fig|1208321.3.peg.1445"/>
<evidence type="ECO:0000259" key="6">
    <source>
        <dbReference type="Pfam" id="PF00149"/>
    </source>
</evidence>
<feature type="domain" description="Calcineurin-like phosphoesterase" evidence="6">
    <location>
        <begin position="42"/>
        <end position="256"/>
    </location>
</feature>
<keyword evidence="9" id="KW-1185">Reference proteome</keyword>
<dbReference type="Gene3D" id="3.60.21.10">
    <property type="match status" value="1"/>
</dbReference>
<organism evidence="8 9">
    <name type="scientific">Marinomonas profundimaris</name>
    <dbReference type="NCBI Taxonomy" id="1208321"/>
    <lineage>
        <taxon>Bacteria</taxon>
        <taxon>Pseudomonadati</taxon>
        <taxon>Pseudomonadota</taxon>
        <taxon>Gammaproteobacteria</taxon>
        <taxon>Oceanospirillales</taxon>
        <taxon>Oceanospirillaceae</taxon>
        <taxon>Marinomonas</taxon>
    </lineage>
</organism>
<dbReference type="InterPro" id="IPR008334">
    <property type="entry name" value="5'-Nucleotdase_C"/>
</dbReference>
<evidence type="ECO:0000256" key="2">
    <source>
        <dbReference type="ARBA" id="ARBA00022723"/>
    </source>
</evidence>
<dbReference type="Pfam" id="PF02872">
    <property type="entry name" value="5_nucleotid_C"/>
    <property type="match status" value="1"/>
</dbReference>
<dbReference type="NCBIfam" id="NF007109">
    <property type="entry name" value="PRK09558.1"/>
    <property type="match status" value="1"/>
</dbReference>
<dbReference type="SUPFAM" id="SSF56300">
    <property type="entry name" value="Metallo-dependent phosphatases"/>
    <property type="match status" value="1"/>
</dbReference>
<accession>W1S1G8</accession>
<dbReference type="GO" id="GO:0030288">
    <property type="term" value="C:outer membrane-bounded periplasmic space"/>
    <property type="evidence" value="ECO:0007669"/>
    <property type="project" value="TreeGrafter"/>
</dbReference>
<dbReference type="GO" id="GO:0008768">
    <property type="term" value="F:UDP-sugar diphosphatase activity"/>
    <property type="evidence" value="ECO:0007669"/>
    <property type="project" value="UniProtKB-EC"/>
</dbReference>
<dbReference type="InterPro" id="IPR029052">
    <property type="entry name" value="Metallo-depent_PP-like"/>
</dbReference>
<dbReference type="GO" id="GO:0046872">
    <property type="term" value="F:metal ion binding"/>
    <property type="evidence" value="ECO:0007669"/>
    <property type="project" value="UniProtKB-KW"/>
</dbReference>
<evidence type="ECO:0000256" key="1">
    <source>
        <dbReference type="ARBA" id="ARBA00006654"/>
    </source>
</evidence>
<dbReference type="InterPro" id="IPR036907">
    <property type="entry name" value="5'-Nucleotdase_C_sf"/>
</dbReference>
<dbReference type="STRING" id="1208321.D104_07315"/>
<dbReference type="GO" id="GO:0000166">
    <property type="term" value="F:nucleotide binding"/>
    <property type="evidence" value="ECO:0007669"/>
    <property type="project" value="UniProtKB-KW"/>
</dbReference>
<evidence type="ECO:0000256" key="5">
    <source>
        <dbReference type="RuleBase" id="RU362119"/>
    </source>
</evidence>
<keyword evidence="5 8" id="KW-0378">Hydrolase</keyword>
<gene>
    <name evidence="8" type="primary">ushA</name>
    <name evidence="8" type="ORF">D104_07315</name>
</gene>
<keyword evidence="4 5" id="KW-0547">Nucleotide-binding</keyword>
<dbReference type="AlphaFoldDB" id="W1S1G8"/>
<dbReference type="EMBL" id="AYOZ01000011">
    <property type="protein sequence ID" value="ETI60933.1"/>
    <property type="molecule type" value="Genomic_DNA"/>
</dbReference>